<evidence type="ECO:0000313" key="1">
    <source>
        <dbReference type="EMBL" id="GGD33323.1"/>
    </source>
</evidence>
<reference evidence="1" key="1">
    <citation type="journal article" date="2014" name="Int. J. Syst. Evol. Microbiol.">
        <title>Complete genome sequence of Corynebacterium casei LMG S-19264T (=DSM 44701T), isolated from a smear-ripened cheese.</title>
        <authorList>
            <consortium name="US DOE Joint Genome Institute (JGI-PGF)"/>
            <person name="Walter F."/>
            <person name="Albersmeier A."/>
            <person name="Kalinowski J."/>
            <person name="Ruckert C."/>
        </authorList>
    </citation>
    <scope>NUCLEOTIDE SEQUENCE</scope>
    <source>
        <strain evidence="1">CGMCC 1.12506</strain>
    </source>
</reference>
<protein>
    <submittedName>
        <fullName evidence="1">Uncharacterized protein</fullName>
    </submittedName>
</protein>
<keyword evidence="2" id="KW-1185">Reference proteome</keyword>
<comment type="caution">
    <text evidence="1">The sequence shown here is derived from an EMBL/GenBank/DDBJ whole genome shotgun (WGS) entry which is preliminary data.</text>
</comment>
<accession>A0A917DEC8</accession>
<evidence type="ECO:0000313" key="2">
    <source>
        <dbReference type="Proteomes" id="UP000625735"/>
    </source>
</evidence>
<dbReference type="Proteomes" id="UP000625735">
    <property type="component" value="Unassembled WGS sequence"/>
</dbReference>
<sequence length="158" mass="18618">MSKNCDVIDSSDVTYIIENPWDVSEYEWNLQDKSDLEGTHLFILNKLKIASNGGFSRMWKTSDQKPIAILGCLKIGDKEFETFFIASKHMQDHTLKISFEMRDMLREQSVNFKGYTCYLYSISNHPNQMKWFKFLGFINKPERDTGLNRYFEYVSPIK</sequence>
<organism evidence="1 2">
    <name type="scientific">Flavobacterium orientale</name>
    <dbReference type="NCBI Taxonomy" id="1756020"/>
    <lineage>
        <taxon>Bacteria</taxon>
        <taxon>Pseudomonadati</taxon>
        <taxon>Bacteroidota</taxon>
        <taxon>Flavobacteriia</taxon>
        <taxon>Flavobacteriales</taxon>
        <taxon>Flavobacteriaceae</taxon>
        <taxon>Flavobacterium</taxon>
    </lineage>
</organism>
<gene>
    <name evidence="1" type="ORF">GCM10011343_24200</name>
</gene>
<proteinExistence type="predicted"/>
<dbReference type="RefSeq" id="WP_188362844.1">
    <property type="nucleotide sequence ID" value="NZ_BMFG01000010.1"/>
</dbReference>
<name>A0A917DEC8_9FLAO</name>
<dbReference type="AlphaFoldDB" id="A0A917DEC8"/>
<dbReference type="EMBL" id="BMFG01000010">
    <property type="protein sequence ID" value="GGD33323.1"/>
    <property type="molecule type" value="Genomic_DNA"/>
</dbReference>
<reference evidence="1" key="2">
    <citation type="submission" date="2020-09" db="EMBL/GenBank/DDBJ databases">
        <authorList>
            <person name="Sun Q."/>
            <person name="Zhou Y."/>
        </authorList>
    </citation>
    <scope>NUCLEOTIDE SEQUENCE</scope>
    <source>
        <strain evidence="1">CGMCC 1.12506</strain>
    </source>
</reference>